<evidence type="ECO:0000313" key="1">
    <source>
        <dbReference type="EMBL" id="CRZ00000.1"/>
    </source>
</evidence>
<organism evidence="1 2">
    <name type="scientific">Neisseria meningitidis serogroup B</name>
    <dbReference type="NCBI Taxonomy" id="491"/>
    <lineage>
        <taxon>Bacteria</taxon>
        <taxon>Pseudomonadati</taxon>
        <taxon>Pseudomonadota</taxon>
        <taxon>Betaproteobacteria</taxon>
        <taxon>Neisseriales</taxon>
        <taxon>Neisseriaceae</taxon>
        <taxon>Neisseria</taxon>
    </lineage>
</organism>
<accession>A0A0H5QFG1</accession>
<proteinExistence type="predicted"/>
<dbReference type="EMBL" id="CVTF01000114">
    <property type="protein sequence ID" value="CRZ00000.1"/>
    <property type="molecule type" value="Genomic_DNA"/>
</dbReference>
<protein>
    <submittedName>
        <fullName evidence="1">Uncharacterized protein</fullName>
    </submittedName>
</protein>
<dbReference type="AlphaFoldDB" id="A0A0H5QFG1"/>
<reference evidence="1 2" key="1">
    <citation type="submission" date="2014-11" db="EMBL/GenBank/DDBJ databases">
        <authorList>
            <person name="Diene M.Seydina."/>
        </authorList>
    </citation>
    <scope>NUCLEOTIDE SEQUENCE [LARGE SCALE GENOMIC DNA]</scope>
    <source>
        <strain evidence="1 2">Neisseria meningitidis CHUV</strain>
    </source>
</reference>
<evidence type="ECO:0000313" key="2">
    <source>
        <dbReference type="Proteomes" id="UP000182715"/>
    </source>
</evidence>
<name>A0A0H5QFG1_NEIMI</name>
<sequence length="45" mass="4674">MPPEGGAAFALTKPCVSASRCLPDGFSRKMALLSFLSDGIVFDAV</sequence>
<dbReference type="Proteomes" id="UP000182715">
    <property type="component" value="Unassembled WGS sequence"/>
</dbReference>